<evidence type="ECO:0000313" key="3">
    <source>
        <dbReference type="Proteomes" id="UP000266673"/>
    </source>
</evidence>
<reference evidence="2 3" key="1">
    <citation type="submission" date="2018-06" db="EMBL/GenBank/DDBJ databases">
        <title>Comparative genomics reveals the genomic features of Rhizophagus irregularis, R. cerebriforme, R. diaphanum and Gigaspora rosea, and their symbiotic lifestyle signature.</title>
        <authorList>
            <person name="Morin E."/>
            <person name="San Clemente H."/>
            <person name="Chen E.C.H."/>
            <person name="De La Providencia I."/>
            <person name="Hainaut M."/>
            <person name="Kuo A."/>
            <person name="Kohler A."/>
            <person name="Murat C."/>
            <person name="Tang N."/>
            <person name="Roy S."/>
            <person name="Loubradou J."/>
            <person name="Henrissat B."/>
            <person name="Grigoriev I.V."/>
            <person name="Corradi N."/>
            <person name="Roux C."/>
            <person name="Martin F.M."/>
        </authorList>
    </citation>
    <scope>NUCLEOTIDE SEQUENCE [LARGE SCALE GENOMIC DNA]</scope>
    <source>
        <strain evidence="2 3">DAOM 194757</strain>
    </source>
</reference>
<dbReference type="AlphaFoldDB" id="A0A397VPE2"/>
<evidence type="ECO:0000313" key="2">
    <source>
        <dbReference type="EMBL" id="RIB21783.1"/>
    </source>
</evidence>
<dbReference type="EMBL" id="QKWP01000341">
    <property type="protein sequence ID" value="RIB21783.1"/>
    <property type="molecule type" value="Genomic_DNA"/>
</dbReference>
<sequence length="256" mass="30259">MSDTVSENTSKKTKRGRKEANVWDHFNKEPVGDGHYSASCSYCTEKWNRGRPEDLKAHLALFCNSISQDIKIEYLEILATENSVKKMKKKIILEKQSEIFQDALTIKNILRNRQFWQDVEQLNINHLQSMAQIHSFYITNMKSELKFSKENFNEKELEIIVNEISETLIENSNFFDEEENENENEEENNDDSFDLYDEDDNETNLNDLLIAELIDLNFYDDNEIENNLSLSNQQQIEDEENLYIDLEEILNEEFQN</sequence>
<dbReference type="Proteomes" id="UP000266673">
    <property type="component" value="Unassembled WGS sequence"/>
</dbReference>
<evidence type="ECO:0000256" key="1">
    <source>
        <dbReference type="SAM" id="MobiDB-lite"/>
    </source>
</evidence>
<proteinExistence type="predicted"/>
<organism evidence="2 3">
    <name type="scientific">Gigaspora rosea</name>
    <dbReference type="NCBI Taxonomy" id="44941"/>
    <lineage>
        <taxon>Eukaryota</taxon>
        <taxon>Fungi</taxon>
        <taxon>Fungi incertae sedis</taxon>
        <taxon>Mucoromycota</taxon>
        <taxon>Glomeromycotina</taxon>
        <taxon>Glomeromycetes</taxon>
        <taxon>Diversisporales</taxon>
        <taxon>Gigasporaceae</taxon>
        <taxon>Gigaspora</taxon>
    </lineage>
</organism>
<keyword evidence="3" id="KW-1185">Reference proteome</keyword>
<dbReference type="OrthoDB" id="2441762at2759"/>
<protein>
    <submittedName>
        <fullName evidence="2">Uncharacterized protein</fullName>
    </submittedName>
</protein>
<accession>A0A397VPE2</accession>
<feature type="region of interest" description="Disordered" evidence="1">
    <location>
        <begin position="176"/>
        <end position="198"/>
    </location>
</feature>
<feature type="region of interest" description="Disordered" evidence="1">
    <location>
        <begin position="1"/>
        <end position="21"/>
    </location>
</feature>
<comment type="caution">
    <text evidence="2">The sequence shown here is derived from an EMBL/GenBank/DDBJ whole genome shotgun (WGS) entry which is preliminary data.</text>
</comment>
<gene>
    <name evidence="2" type="ORF">C2G38_2034109</name>
</gene>
<name>A0A397VPE2_9GLOM</name>